<evidence type="ECO:0000313" key="2">
    <source>
        <dbReference type="Proteomes" id="UP001431783"/>
    </source>
</evidence>
<proteinExistence type="predicted"/>
<comment type="caution">
    <text evidence="1">The sequence shown here is derived from an EMBL/GenBank/DDBJ whole genome shotgun (WGS) entry which is preliminary data.</text>
</comment>
<dbReference type="AlphaFoldDB" id="A0AAW1U9D6"/>
<dbReference type="EMBL" id="JARQZJ010000042">
    <property type="protein sequence ID" value="KAK9877485.1"/>
    <property type="molecule type" value="Genomic_DNA"/>
</dbReference>
<accession>A0AAW1U9D6</accession>
<name>A0AAW1U9D6_9CUCU</name>
<organism evidence="1 2">
    <name type="scientific">Henosepilachna vigintioctopunctata</name>
    <dbReference type="NCBI Taxonomy" id="420089"/>
    <lineage>
        <taxon>Eukaryota</taxon>
        <taxon>Metazoa</taxon>
        <taxon>Ecdysozoa</taxon>
        <taxon>Arthropoda</taxon>
        <taxon>Hexapoda</taxon>
        <taxon>Insecta</taxon>
        <taxon>Pterygota</taxon>
        <taxon>Neoptera</taxon>
        <taxon>Endopterygota</taxon>
        <taxon>Coleoptera</taxon>
        <taxon>Polyphaga</taxon>
        <taxon>Cucujiformia</taxon>
        <taxon>Coccinelloidea</taxon>
        <taxon>Coccinellidae</taxon>
        <taxon>Epilachninae</taxon>
        <taxon>Epilachnini</taxon>
        <taxon>Henosepilachna</taxon>
    </lineage>
</organism>
<dbReference type="Proteomes" id="UP001431783">
    <property type="component" value="Unassembled WGS sequence"/>
</dbReference>
<protein>
    <submittedName>
        <fullName evidence="1">Uncharacterized protein</fullName>
    </submittedName>
</protein>
<reference evidence="1 2" key="1">
    <citation type="submission" date="2023-03" db="EMBL/GenBank/DDBJ databases">
        <title>Genome insight into feeding habits of ladybird beetles.</title>
        <authorList>
            <person name="Li H.-S."/>
            <person name="Huang Y.-H."/>
            <person name="Pang H."/>
        </authorList>
    </citation>
    <scope>NUCLEOTIDE SEQUENCE [LARGE SCALE GENOMIC DNA]</scope>
    <source>
        <strain evidence="1">SYSU_2023b</strain>
        <tissue evidence="1">Whole body</tissue>
    </source>
</reference>
<gene>
    <name evidence="1" type="ORF">WA026_018595</name>
</gene>
<sequence length="104" mass="12040">MTTRVTFVWEYISTLRNLMSRKPLWGKPRKCLDPRIEVAKMNAELMLKAMSKYKQFLRGYSYKDTPGKLVARQYIGEIATCTFTLLKTANPPELPAEKAYSWAS</sequence>
<keyword evidence="2" id="KW-1185">Reference proteome</keyword>
<evidence type="ECO:0000313" key="1">
    <source>
        <dbReference type="EMBL" id="KAK9877485.1"/>
    </source>
</evidence>